<feature type="transmembrane region" description="Helical" evidence="1">
    <location>
        <begin position="40"/>
        <end position="59"/>
    </location>
</feature>
<protein>
    <submittedName>
        <fullName evidence="2">Uncharacterized protein DUF2530</fullName>
    </submittedName>
</protein>
<organism evidence="2 3">
    <name type="scientific">Rudaeicoccus suwonensis</name>
    <dbReference type="NCBI Taxonomy" id="657409"/>
    <lineage>
        <taxon>Bacteria</taxon>
        <taxon>Bacillati</taxon>
        <taxon>Actinomycetota</taxon>
        <taxon>Actinomycetes</taxon>
        <taxon>Micrococcales</taxon>
        <taxon>Dermacoccaceae</taxon>
        <taxon>Rudaeicoccus</taxon>
    </lineage>
</organism>
<dbReference type="EMBL" id="VIVQ01000006">
    <property type="protein sequence ID" value="TWE07338.1"/>
    <property type="molecule type" value="Genomic_DNA"/>
</dbReference>
<comment type="caution">
    <text evidence="2">The sequence shown here is derived from an EMBL/GenBank/DDBJ whole genome shotgun (WGS) entry which is preliminary data.</text>
</comment>
<feature type="transmembrane region" description="Helical" evidence="1">
    <location>
        <begin position="12"/>
        <end position="34"/>
    </location>
</feature>
<reference evidence="2 3" key="1">
    <citation type="submission" date="2019-06" db="EMBL/GenBank/DDBJ databases">
        <title>Sequencing the genomes of 1000 actinobacteria strains.</title>
        <authorList>
            <person name="Klenk H.-P."/>
        </authorList>
    </citation>
    <scope>NUCLEOTIDE SEQUENCE [LARGE SCALE GENOMIC DNA]</scope>
    <source>
        <strain evidence="2 3">DSM 19560</strain>
    </source>
</reference>
<keyword evidence="1" id="KW-1133">Transmembrane helix</keyword>
<accession>A0A561DVE8</accession>
<gene>
    <name evidence="2" type="ORF">BKA23_3521</name>
</gene>
<dbReference type="InterPro" id="IPR019681">
    <property type="entry name" value="DUF2530"/>
</dbReference>
<dbReference type="Proteomes" id="UP000318297">
    <property type="component" value="Unassembled WGS sequence"/>
</dbReference>
<dbReference type="Pfam" id="PF10745">
    <property type="entry name" value="DUF2530"/>
    <property type="match status" value="1"/>
</dbReference>
<keyword evidence="3" id="KW-1185">Reference proteome</keyword>
<dbReference type="AlphaFoldDB" id="A0A561DVE8"/>
<name>A0A561DVE8_9MICO</name>
<proteinExistence type="predicted"/>
<sequence>MPSPVHVDVLRVQQIGIVIWVVALVVVLAVPSLHRGDHHWWPWCCVAGLVLGLMGYAYVRRGRGNASAA</sequence>
<evidence type="ECO:0000256" key="1">
    <source>
        <dbReference type="SAM" id="Phobius"/>
    </source>
</evidence>
<evidence type="ECO:0000313" key="3">
    <source>
        <dbReference type="Proteomes" id="UP000318297"/>
    </source>
</evidence>
<keyword evidence="1" id="KW-0812">Transmembrane</keyword>
<dbReference type="OrthoDB" id="5149277at2"/>
<keyword evidence="1" id="KW-0472">Membrane</keyword>
<evidence type="ECO:0000313" key="2">
    <source>
        <dbReference type="EMBL" id="TWE07338.1"/>
    </source>
</evidence>